<dbReference type="SMART" id="SM00751">
    <property type="entry name" value="BSD"/>
    <property type="match status" value="1"/>
</dbReference>
<feature type="region of interest" description="Disordered" evidence="1">
    <location>
        <begin position="434"/>
        <end position="549"/>
    </location>
</feature>
<dbReference type="InterPro" id="IPR005607">
    <property type="entry name" value="BSD_dom"/>
</dbReference>
<dbReference type="PROSITE" id="PS50858">
    <property type="entry name" value="BSD"/>
    <property type="match status" value="1"/>
</dbReference>
<dbReference type="AlphaFoldDB" id="S9U1K5"/>
<sequence length="549" mass="60517">MSTVDLLTNPSPDASVHVWRAVGVKELTRKNKLTSLPFWVPNNTMKKHQFRLIMLKGLVECATEAADNYGVLVELIPPPTDPDAAVDASHYPGGCSVTVKVKGANGSEVVQTEMSVLNSSNLQMSFSEIIPHAMLEDANYFNEEDSSMTLEINIQTGLNLTTVQVARTVSSLWSALSSSVAQLLDTTTHIYHEARNEFERADPTPPPAPARPLPWDEVPPKWASRAEAWHKLVYESIVEDDGVFLYCSTTMTSDQSTLLVSVGFSPHSIEGAYEHFNYDRDVHMGLLTNHQLAHQRYLLVPRKIQEEAFWANYFWKVACLAQCEDDTQVKALLSVLNAPPLPKPRVPVIEKMTEEEIASLTRDAAEAASLLQEYLADRASKDDTFLIQAAAGTCEGHKNQLDPVFRRTDLSEATLAKVGATLRSLREQLQAYEADKKRRSGAAAPHTAESSAGAPAEQPPQEQGRAPAYHPRTMCHRRTRPDALAAPRRSARPTPLRHAEKAATSSPVAPRVSDVRTPAATDAPQKSSENSASKPSVEFPKMPWEDDDD</sequence>
<comment type="caution">
    <text evidence="3">The sequence shown here is derived from an EMBL/GenBank/DDBJ whole genome shotgun (WGS) entry which is preliminary data.</text>
</comment>
<accession>S9U1K5</accession>
<dbReference type="Pfam" id="PF03909">
    <property type="entry name" value="BSD"/>
    <property type="match status" value="1"/>
</dbReference>
<proteinExistence type="predicted"/>
<dbReference type="EMBL" id="ATMH01007103">
    <property type="protein sequence ID" value="EPY24592.1"/>
    <property type="molecule type" value="Genomic_DNA"/>
</dbReference>
<name>S9U1K5_9TRYP</name>
<feature type="domain" description="BSD" evidence="2">
    <location>
        <begin position="294"/>
        <end position="321"/>
    </location>
</feature>
<evidence type="ECO:0000256" key="1">
    <source>
        <dbReference type="SAM" id="MobiDB-lite"/>
    </source>
</evidence>
<dbReference type="InterPro" id="IPR035925">
    <property type="entry name" value="BSD_dom_sf"/>
</dbReference>
<evidence type="ECO:0000313" key="4">
    <source>
        <dbReference type="Proteomes" id="UP000015354"/>
    </source>
</evidence>
<dbReference type="OrthoDB" id="47923at2759"/>
<evidence type="ECO:0000259" key="2">
    <source>
        <dbReference type="PROSITE" id="PS50858"/>
    </source>
</evidence>
<reference evidence="3 4" key="1">
    <citation type="journal article" date="2013" name="PLoS ONE">
        <title>Predicting the Proteins of Angomonas deanei, Strigomonas culicis and Their Respective Endosymbionts Reveals New Aspects of the Trypanosomatidae Family.</title>
        <authorList>
            <person name="Motta M.C."/>
            <person name="Martins A.C."/>
            <person name="de Souza S.S."/>
            <person name="Catta-Preta C.M."/>
            <person name="Silva R."/>
            <person name="Klein C.C."/>
            <person name="de Almeida L.G."/>
            <person name="de Lima Cunha O."/>
            <person name="Ciapina L.P."/>
            <person name="Brocchi M."/>
            <person name="Colabardini A.C."/>
            <person name="de Araujo Lima B."/>
            <person name="Machado C.R."/>
            <person name="de Almeida Soares C.M."/>
            <person name="Probst C.M."/>
            <person name="de Menezes C.B."/>
            <person name="Thompson C.E."/>
            <person name="Bartholomeu D.C."/>
            <person name="Gradia D.F."/>
            <person name="Pavoni D.P."/>
            <person name="Grisard E.C."/>
            <person name="Fantinatti-Garboggini F."/>
            <person name="Marchini F.K."/>
            <person name="Rodrigues-Luiz G.F."/>
            <person name="Wagner G."/>
            <person name="Goldman G.H."/>
            <person name="Fietto J.L."/>
            <person name="Elias M.C."/>
            <person name="Goldman M.H."/>
            <person name="Sagot M.F."/>
            <person name="Pereira M."/>
            <person name="Stoco P.H."/>
            <person name="de Mendonca-Neto R.P."/>
            <person name="Teixeira S.M."/>
            <person name="Maciel T.E."/>
            <person name="de Oliveira Mendes T.A."/>
            <person name="Urmenyi T.P."/>
            <person name="de Souza W."/>
            <person name="Schenkman S."/>
            <person name="de Vasconcelos A.T."/>
        </authorList>
    </citation>
    <scope>NUCLEOTIDE SEQUENCE [LARGE SCALE GENOMIC DNA]</scope>
</reference>
<organism evidence="3 4">
    <name type="scientific">Strigomonas culicis</name>
    <dbReference type="NCBI Taxonomy" id="28005"/>
    <lineage>
        <taxon>Eukaryota</taxon>
        <taxon>Discoba</taxon>
        <taxon>Euglenozoa</taxon>
        <taxon>Kinetoplastea</taxon>
        <taxon>Metakinetoplastina</taxon>
        <taxon>Trypanosomatida</taxon>
        <taxon>Trypanosomatidae</taxon>
        <taxon>Strigomonadinae</taxon>
        <taxon>Strigomonas</taxon>
    </lineage>
</organism>
<dbReference type="SUPFAM" id="SSF140383">
    <property type="entry name" value="BSD domain-like"/>
    <property type="match status" value="1"/>
</dbReference>
<keyword evidence="4" id="KW-1185">Reference proteome</keyword>
<gene>
    <name evidence="3" type="ORF">STCU_07103</name>
</gene>
<dbReference type="Gene3D" id="1.10.3970.10">
    <property type="entry name" value="BSD domain"/>
    <property type="match status" value="1"/>
</dbReference>
<feature type="compositionally biased region" description="Polar residues" evidence="1">
    <location>
        <begin position="524"/>
        <end position="534"/>
    </location>
</feature>
<protein>
    <recommendedName>
        <fullName evidence="2">BSD domain-containing protein</fullName>
    </recommendedName>
</protein>
<dbReference type="Proteomes" id="UP000015354">
    <property type="component" value="Unassembled WGS sequence"/>
</dbReference>
<evidence type="ECO:0000313" key="3">
    <source>
        <dbReference type="EMBL" id="EPY24592.1"/>
    </source>
</evidence>